<gene>
    <name evidence="1" type="ORF">J0X19_15895</name>
</gene>
<evidence type="ECO:0000313" key="2">
    <source>
        <dbReference type="Proteomes" id="UP000664144"/>
    </source>
</evidence>
<name>A0A939EYD8_9BACT</name>
<keyword evidence="2" id="KW-1185">Reference proteome</keyword>
<proteinExistence type="predicted"/>
<evidence type="ECO:0008006" key="3">
    <source>
        <dbReference type="Google" id="ProtNLM"/>
    </source>
</evidence>
<organism evidence="1 2">
    <name type="scientific">Hymenobacter telluris</name>
    <dbReference type="NCBI Taxonomy" id="2816474"/>
    <lineage>
        <taxon>Bacteria</taxon>
        <taxon>Pseudomonadati</taxon>
        <taxon>Bacteroidota</taxon>
        <taxon>Cytophagia</taxon>
        <taxon>Cytophagales</taxon>
        <taxon>Hymenobacteraceae</taxon>
        <taxon>Hymenobacter</taxon>
    </lineage>
</organism>
<comment type="caution">
    <text evidence="1">The sequence shown here is derived from an EMBL/GenBank/DDBJ whole genome shotgun (WGS) entry which is preliminary data.</text>
</comment>
<sequence>MKFSQLIFTALTGITLTHTATAQDGPERRRKHYDGQARAYHRGPVRFTAGGGAALYNGDLGSSLSENFVGGSFSLGLVYLLRPHWVIGAEGTYFQIGAKDQLPERGLAFRGRNVSGVTFLRYELLRDEGEYANRKKAPALVKPYVKAGAGLLLYNPKSYRGTTRPDERTVFLDPERNDYPALAVVAPVGLGVVLRLSPKLNATLEGAYYFTTTDHLDDISTRANPGQNDGYGIAELKLEYSPWGR</sequence>
<dbReference type="EMBL" id="JAFLQZ010000011">
    <property type="protein sequence ID" value="MBO0359447.1"/>
    <property type="molecule type" value="Genomic_DNA"/>
</dbReference>
<reference evidence="1" key="1">
    <citation type="submission" date="2021-03" db="EMBL/GenBank/DDBJ databases">
        <authorList>
            <person name="Kim M.K."/>
        </authorList>
    </citation>
    <scope>NUCLEOTIDE SEQUENCE</scope>
    <source>
        <strain evidence="1">BT186</strain>
    </source>
</reference>
<dbReference type="RefSeq" id="WP_206985390.1">
    <property type="nucleotide sequence ID" value="NZ_JAFLQZ010000011.1"/>
</dbReference>
<evidence type="ECO:0000313" key="1">
    <source>
        <dbReference type="EMBL" id="MBO0359447.1"/>
    </source>
</evidence>
<accession>A0A939EYD8</accession>
<dbReference type="AlphaFoldDB" id="A0A939EYD8"/>
<protein>
    <recommendedName>
        <fullName evidence="3">Outer membrane protein beta-barrel domain-containing protein</fullName>
    </recommendedName>
</protein>
<dbReference type="Proteomes" id="UP000664144">
    <property type="component" value="Unassembled WGS sequence"/>
</dbReference>